<reference evidence="6 7" key="1">
    <citation type="submission" date="2018-06" db="EMBL/GenBank/DDBJ databases">
        <title>Genomic Encyclopedia of Type Strains, Phase IV (KMG-IV): sequencing the most valuable type-strain genomes for metagenomic binning, comparative biology and taxonomic classification.</title>
        <authorList>
            <person name="Goeker M."/>
        </authorList>
    </citation>
    <scope>NUCLEOTIDE SEQUENCE [LARGE SCALE GENOMIC DNA]</scope>
    <source>
        <strain evidence="6 7">DSM 45521</strain>
    </source>
</reference>
<dbReference type="GO" id="GO:0016020">
    <property type="term" value="C:membrane"/>
    <property type="evidence" value="ECO:0007669"/>
    <property type="project" value="UniProtKB-SubCell"/>
</dbReference>
<gene>
    <name evidence="6" type="ORF">DFR67_101212</name>
</gene>
<dbReference type="InterPro" id="IPR032808">
    <property type="entry name" value="DoxX"/>
</dbReference>
<feature type="transmembrane region" description="Helical" evidence="5">
    <location>
        <begin position="64"/>
        <end position="82"/>
    </location>
</feature>
<evidence type="ECO:0000256" key="4">
    <source>
        <dbReference type="ARBA" id="ARBA00023136"/>
    </source>
</evidence>
<feature type="transmembrane region" description="Helical" evidence="5">
    <location>
        <begin position="24"/>
        <end position="44"/>
    </location>
</feature>
<name>A0A318RSW6_WILLI</name>
<dbReference type="OrthoDB" id="9788974at2"/>
<feature type="transmembrane region" description="Helical" evidence="5">
    <location>
        <begin position="128"/>
        <end position="147"/>
    </location>
</feature>
<accession>A0A318RSW6</accession>
<evidence type="ECO:0000256" key="3">
    <source>
        <dbReference type="ARBA" id="ARBA00022989"/>
    </source>
</evidence>
<evidence type="ECO:0000313" key="6">
    <source>
        <dbReference type="EMBL" id="PYE20821.1"/>
    </source>
</evidence>
<dbReference type="EMBL" id="QJSP01000001">
    <property type="protein sequence ID" value="PYE20821.1"/>
    <property type="molecule type" value="Genomic_DNA"/>
</dbReference>
<protein>
    <submittedName>
        <fullName evidence="6">Putative membrane protein</fullName>
    </submittedName>
</protein>
<keyword evidence="2 5" id="KW-0812">Transmembrane</keyword>
<keyword evidence="3 5" id="KW-1133">Transmembrane helix</keyword>
<evidence type="ECO:0000256" key="2">
    <source>
        <dbReference type="ARBA" id="ARBA00022692"/>
    </source>
</evidence>
<dbReference type="PANTHER" id="PTHR36974">
    <property type="entry name" value="MEMBRANE PROTEIN-RELATED"/>
    <property type="match status" value="1"/>
</dbReference>
<keyword evidence="4 5" id="KW-0472">Membrane</keyword>
<evidence type="ECO:0000256" key="5">
    <source>
        <dbReference type="SAM" id="Phobius"/>
    </source>
</evidence>
<evidence type="ECO:0000313" key="7">
    <source>
        <dbReference type="Proteomes" id="UP000247591"/>
    </source>
</evidence>
<comment type="subcellular location">
    <subcellularLocation>
        <location evidence="1">Membrane</location>
        <topology evidence="1">Multi-pass membrane protein</topology>
    </subcellularLocation>
</comment>
<evidence type="ECO:0000256" key="1">
    <source>
        <dbReference type="ARBA" id="ARBA00004141"/>
    </source>
</evidence>
<sequence length="151" mass="16348">MNTRENVVALMTSKSPAADSTPRTFARVVLGSAMVFAGVGHLTFARQDFQAQVPDFVPLDPDVTVLASGVVEIALGSSLILLKSRRAAIGLVLALFFVAVFPGNIAQWVNHRDAFGLDTDQARATRLIFQPVLIAWALWSTGAWDALRGRR</sequence>
<dbReference type="PANTHER" id="PTHR36974:SF1">
    <property type="entry name" value="DOXX FAMILY MEMBRANE PROTEIN"/>
    <property type="match status" value="1"/>
</dbReference>
<feature type="transmembrane region" description="Helical" evidence="5">
    <location>
        <begin position="89"/>
        <end position="108"/>
    </location>
</feature>
<dbReference type="AlphaFoldDB" id="A0A318RSW6"/>
<proteinExistence type="predicted"/>
<keyword evidence="7" id="KW-1185">Reference proteome</keyword>
<comment type="caution">
    <text evidence="6">The sequence shown here is derived from an EMBL/GenBank/DDBJ whole genome shotgun (WGS) entry which is preliminary data.</text>
</comment>
<dbReference type="Proteomes" id="UP000247591">
    <property type="component" value="Unassembled WGS sequence"/>
</dbReference>
<dbReference type="Pfam" id="PF07681">
    <property type="entry name" value="DoxX"/>
    <property type="match status" value="1"/>
</dbReference>
<organism evidence="6 7">
    <name type="scientific">Williamsia limnetica</name>
    <dbReference type="NCBI Taxonomy" id="882452"/>
    <lineage>
        <taxon>Bacteria</taxon>
        <taxon>Bacillati</taxon>
        <taxon>Actinomycetota</taxon>
        <taxon>Actinomycetes</taxon>
        <taxon>Mycobacteriales</taxon>
        <taxon>Nocardiaceae</taxon>
        <taxon>Williamsia</taxon>
    </lineage>
</organism>